<keyword evidence="6" id="KW-0449">Lipoprotein</keyword>
<comment type="similarity">
    <text evidence="2">Belongs to the NlpA lipoprotein family.</text>
</comment>
<keyword evidence="4" id="KW-0472">Membrane</keyword>
<comment type="subcellular location">
    <subcellularLocation>
        <location evidence="1">Membrane</location>
        <topology evidence="1">Lipid-anchor</topology>
    </subcellularLocation>
</comment>
<name>A0A841C768_9LACT</name>
<comment type="caution">
    <text evidence="8">The sequence shown here is derived from an EMBL/GenBank/DDBJ whole genome shotgun (WGS) entry which is preliminary data.</text>
</comment>
<evidence type="ECO:0000256" key="4">
    <source>
        <dbReference type="ARBA" id="ARBA00023136"/>
    </source>
</evidence>
<reference evidence="8 9" key="1">
    <citation type="submission" date="2020-08" db="EMBL/GenBank/DDBJ databases">
        <title>Genomic Encyclopedia of Type Strains, Phase IV (KMG-IV): sequencing the most valuable type-strain genomes for metagenomic binning, comparative biology and taxonomic classification.</title>
        <authorList>
            <person name="Goeker M."/>
        </authorList>
    </citation>
    <scope>NUCLEOTIDE SEQUENCE [LARGE SCALE GENOMIC DNA]</scope>
    <source>
        <strain evidence="8 9">DSM 14925</strain>
    </source>
</reference>
<keyword evidence="3 7" id="KW-0732">Signal</keyword>
<accession>A0A841C768</accession>
<protein>
    <submittedName>
        <fullName evidence="8">D-methionine transport system substrate-binding protein</fullName>
    </submittedName>
</protein>
<evidence type="ECO:0000313" key="8">
    <source>
        <dbReference type="EMBL" id="MBB5887239.1"/>
    </source>
</evidence>
<organism evidence="8 9">
    <name type="scientific">Lactovum miscens</name>
    <dbReference type="NCBI Taxonomy" id="190387"/>
    <lineage>
        <taxon>Bacteria</taxon>
        <taxon>Bacillati</taxon>
        <taxon>Bacillota</taxon>
        <taxon>Bacilli</taxon>
        <taxon>Lactobacillales</taxon>
        <taxon>Streptococcaceae</taxon>
        <taxon>Lactovum</taxon>
    </lineage>
</organism>
<dbReference type="PANTHER" id="PTHR30429">
    <property type="entry name" value="D-METHIONINE-BINDING LIPOPROTEIN METQ"/>
    <property type="match status" value="1"/>
</dbReference>
<evidence type="ECO:0000256" key="5">
    <source>
        <dbReference type="ARBA" id="ARBA00023139"/>
    </source>
</evidence>
<dbReference type="Pfam" id="PF03180">
    <property type="entry name" value="Lipoprotein_9"/>
    <property type="match status" value="1"/>
</dbReference>
<gene>
    <name evidence="8" type="ORF">HNQ37_000107</name>
</gene>
<dbReference type="AlphaFoldDB" id="A0A841C768"/>
<dbReference type="RefSeq" id="WP_183538229.1">
    <property type="nucleotide sequence ID" value="NZ_JACHHV010000001.1"/>
</dbReference>
<dbReference type="SUPFAM" id="SSF53850">
    <property type="entry name" value="Periplasmic binding protein-like II"/>
    <property type="match status" value="1"/>
</dbReference>
<evidence type="ECO:0000313" key="9">
    <source>
        <dbReference type="Proteomes" id="UP000562464"/>
    </source>
</evidence>
<evidence type="ECO:0000256" key="6">
    <source>
        <dbReference type="ARBA" id="ARBA00023288"/>
    </source>
</evidence>
<feature type="chain" id="PRO_5039621441" evidence="7">
    <location>
        <begin position="29"/>
        <end position="274"/>
    </location>
</feature>
<proteinExistence type="inferred from homology"/>
<evidence type="ECO:0000256" key="2">
    <source>
        <dbReference type="ARBA" id="ARBA00008973"/>
    </source>
</evidence>
<evidence type="ECO:0000256" key="7">
    <source>
        <dbReference type="SAM" id="SignalP"/>
    </source>
</evidence>
<keyword evidence="5" id="KW-0564">Palmitate</keyword>
<keyword evidence="9" id="KW-1185">Reference proteome</keyword>
<evidence type="ECO:0000256" key="1">
    <source>
        <dbReference type="ARBA" id="ARBA00004635"/>
    </source>
</evidence>
<dbReference type="PANTHER" id="PTHR30429:SF1">
    <property type="entry name" value="D-METHIONINE-BINDING LIPOPROTEIN METQ-RELATED"/>
    <property type="match status" value="1"/>
</dbReference>
<dbReference type="Proteomes" id="UP000562464">
    <property type="component" value="Unassembled WGS sequence"/>
</dbReference>
<sequence length="274" mass="29994">MSVKRIFFKVTLAIIAVTALVAVGTAVSAGTRNYTLGVGGSAEKAEWTQVAKDVKKDGINLKIIQVNDYTTANPATEDGSFDLNAFQHTAFLNDWNKSHNGDLVSVGYTYISPFGLYSKKIHSYKDLKDGDIIAVPNDPTNEGRALQLLDAIGVIKLKSNAPATPTLKDIKTYVKKITIKPIQGDQEVVAMPDVTAACINTNFVIDQLHQTPKDALYVDTDHGSKVNNIYKNILVTKKSKVKNADFKKLINAYQSNKVAKIIKKEGDIPAWNLK</sequence>
<feature type="signal peptide" evidence="7">
    <location>
        <begin position="1"/>
        <end position="28"/>
    </location>
</feature>
<dbReference type="GO" id="GO:0016020">
    <property type="term" value="C:membrane"/>
    <property type="evidence" value="ECO:0007669"/>
    <property type="project" value="UniProtKB-SubCell"/>
</dbReference>
<dbReference type="Gene3D" id="3.40.190.10">
    <property type="entry name" value="Periplasmic binding protein-like II"/>
    <property type="match status" value="2"/>
</dbReference>
<dbReference type="EMBL" id="JACHHV010000001">
    <property type="protein sequence ID" value="MBB5887239.1"/>
    <property type="molecule type" value="Genomic_DNA"/>
</dbReference>
<evidence type="ECO:0000256" key="3">
    <source>
        <dbReference type="ARBA" id="ARBA00022729"/>
    </source>
</evidence>
<dbReference type="InterPro" id="IPR004872">
    <property type="entry name" value="Lipoprotein_NlpA"/>
</dbReference>